<feature type="transmembrane region" description="Helical" evidence="7">
    <location>
        <begin position="376"/>
        <end position="397"/>
    </location>
</feature>
<keyword evidence="4 9" id="KW-0808">Transferase</keyword>
<keyword evidence="10" id="KW-1185">Reference proteome</keyword>
<evidence type="ECO:0000313" key="9">
    <source>
        <dbReference type="EMBL" id="MCC5466110.1"/>
    </source>
</evidence>
<accession>A0ABS8HSI9</accession>
<dbReference type="InterPro" id="IPR007487">
    <property type="entry name" value="ABC_transpt-TYRBP-like"/>
</dbReference>
<dbReference type="GO" id="GO:0016301">
    <property type="term" value="F:kinase activity"/>
    <property type="evidence" value="ECO:0007669"/>
    <property type="project" value="UniProtKB-KW"/>
</dbReference>
<evidence type="ECO:0000313" key="10">
    <source>
        <dbReference type="Proteomes" id="UP001165492"/>
    </source>
</evidence>
<keyword evidence="7" id="KW-0472">Membrane</keyword>
<feature type="coiled-coil region" evidence="6">
    <location>
        <begin position="402"/>
        <end position="433"/>
    </location>
</feature>
<keyword evidence="5" id="KW-0902">Two-component regulatory system</keyword>
<organism evidence="9 10">
    <name type="scientific">Pelosinus baikalensis</name>
    <dbReference type="NCBI Taxonomy" id="2892015"/>
    <lineage>
        <taxon>Bacteria</taxon>
        <taxon>Bacillati</taxon>
        <taxon>Bacillota</taxon>
        <taxon>Negativicutes</taxon>
        <taxon>Selenomonadales</taxon>
        <taxon>Sporomusaceae</taxon>
        <taxon>Pelosinus</taxon>
    </lineage>
</organism>
<dbReference type="InterPro" id="IPR003661">
    <property type="entry name" value="HisK_dim/P_dom"/>
</dbReference>
<dbReference type="PANTHER" id="PTHR43065">
    <property type="entry name" value="SENSOR HISTIDINE KINASE"/>
    <property type="match status" value="1"/>
</dbReference>
<dbReference type="EC" id="2.7.13.3" evidence="2"/>
<dbReference type="CDD" id="cd00082">
    <property type="entry name" value="HisKA"/>
    <property type="match status" value="1"/>
</dbReference>
<evidence type="ECO:0000256" key="3">
    <source>
        <dbReference type="ARBA" id="ARBA00022553"/>
    </source>
</evidence>
<reference evidence="9" key="1">
    <citation type="submission" date="2021-11" db="EMBL/GenBank/DDBJ databases">
        <title>Description of a new species Pelosinus isolated from the bottom sediments of Lake Baikal.</title>
        <authorList>
            <person name="Zakharyuk A."/>
        </authorList>
    </citation>
    <scope>NUCLEOTIDE SEQUENCE</scope>
    <source>
        <strain evidence="9">Bkl1</strain>
    </source>
</reference>
<sequence>MKYAVSFTLLTVLIITFLLGGTFILLIKQEIAGEIIPWSRYKDGSIALSEANDNDRLYHKDRKKILVLHSYHSEMPWVKLEEQGIKSVFQQDKQAVLYFDYMDTKQNITSDYLDSLYKLYEQKYKGKKFDAVIVTDNAAYDFALAHQQTLFPSTPIIFCGVNYFDEADIQDKAWVTGIIEDVDIKSTIEAALSLQPQVTKIVVINDETTVGKANKQLLEKIMPSFDSKIQFIFLEKMAMSEVLEKIAALSDDTVVLLMTFNVDKDETIFSYEEAGKLIGANSKVPVYCFWDFYLKSGMLGGKVTSGFNQGKIAGELARKVVFERIPPVDLPVIKESIQQYMFDYHALRKAGIKEEALPVGSVVVNSPITFYETYKYLVWFLTVVFMILLLLVAILAININSRKKVEEEIRHLNRELENQVSERTRALQDTNSAMRHTLEDLQQTRSHLVEVEKMALLGELVAGVAHEINTPVGNSITAISHLSEKTGELDRKFSDGQMKKTDLQMYLESSNHVSKIIFTNLERAAELIRSFKKVAVDQLVEERRSFQLEEYIQDVLVSLRPQLKKTHHKVNVNCPEAIKVYWYPGAFWQIISNMLNNSIMHAYEPDDAGTITIGISYSAGIITLTYADDGKGMAPEVQKKIFDPFFTTRRGTGGTGLGMHIVYNLVVFKMEGTIECASQLGVGTVFTVKLPERIQGKGETNHV</sequence>
<keyword evidence="7" id="KW-0812">Transmembrane</keyword>
<dbReference type="Gene3D" id="3.30.565.10">
    <property type="entry name" value="Histidine kinase-like ATPase, C-terminal domain"/>
    <property type="match status" value="1"/>
</dbReference>
<comment type="caution">
    <text evidence="9">The sequence shown here is derived from an EMBL/GenBank/DDBJ whole genome shotgun (WGS) entry which is preliminary data.</text>
</comment>
<keyword evidence="6" id="KW-0175">Coiled coil</keyword>
<dbReference type="SUPFAM" id="SSF55874">
    <property type="entry name" value="ATPase domain of HSP90 chaperone/DNA topoisomerase II/histidine kinase"/>
    <property type="match status" value="1"/>
</dbReference>
<dbReference type="InterPro" id="IPR004358">
    <property type="entry name" value="Sig_transdc_His_kin-like_C"/>
</dbReference>
<dbReference type="Pfam" id="PF02518">
    <property type="entry name" value="HATPase_c"/>
    <property type="match status" value="1"/>
</dbReference>
<dbReference type="SMART" id="SM00387">
    <property type="entry name" value="HATPase_c"/>
    <property type="match status" value="1"/>
</dbReference>
<proteinExistence type="predicted"/>
<dbReference type="InterPro" id="IPR003594">
    <property type="entry name" value="HATPase_dom"/>
</dbReference>
<protein>
    <recommendedName>
        <fullName evidence="2">histidine kinase</fullName>
        <ecNumber evidence="2">2.7.13.3</ecNumber>
    </recommendedName>
</protein>
<dbReference type="InterPro" id="IPR036890">
    <property type="entry name" value="HATPase_C_sf"/>
</dbReference>
<dbReference type="InterPro" id="IPR005467">
    <property type="entry name" value="His_kinase_dom"/>
</dbReference>
<name>A0ABS8HSI9_9FIRM</name>
<dbReference type="Pfam" id="PF04392">
    <property type="entry name" value="ABC_sub_bind"/>
    <property type="match status" value="1"/>
</dbReference>
<gene>
    <name evidence="9" type="ORF">LMF89_12160</name>
</gene>
<dbReference type="PROSITE" id="PS50109">
    <property type="entry name" value="HIS_KIN"/>
    <property type="match status" value="1"/>
</dbReference>
<evidence type="ECO:0000256" key="1">
    <source>
        <dbReference type="ARBA" id="ARBA00000085"/>
    </source>
</evidence>
<dbReference type="Gene3D" id="3.40.50.2300">
    <property type="match status" value="2"/>
</dbReference>
<dbReference type="RefSeq" id="WP_229535296.1">
    <property type="nucleotide sequence ID" value="NZ_JAJHJB010000015.1"/>
</dbReference>
<evidence type="ECO:0000256" key="7">
    <source>
        <dbReference type="SAM" id="Phobius"/>
    </source>
</evidence>
<keyword evidence="4 9" id="KW-0418">Kinase</keyword>
<feature type="domain" description="Histidine kinase" evidence="8">
    <location>
        <begin position="463"/>
        <end position="694"/>
    </location>
</feature>
<evidence type="ECO:0000259" key="8">
    <source>
        <dbReference type="PROSITE" id="PS50109"/>
    </source>
</evidence>
<comment type="catalytic activity">
    <reaction evidence="1">
        <text>ATP + protein L-histidine = ADP + protein N-phospho-L-histidine.</text>
        <dbReference type="EC" id="2.7.13.3"/>
    </reaction>
</comment>
<evidence type="ECO:0000256" key="5">
    <source>
        <dbReference type="ARBA" id="ARBA00023012"/>
    </source>
</evidence>
<keyword evidence="3" id="KW-0597">Phosphoprotein</keyword>
<dbReference type="PANTHER" id="PTHR43065:SF42">
    <property type="entry name" value="TWO-COMPONENT SENSOR PPRA"/>
    <property type="match status" value="1"/>
</dbReference>
<dbReference type="Gene3D" id="1.10.287.130">
    <property type="match status" value="1"/>
</dbReference>
<dbReference type="PRINTS" id="PR00344">
    <property type="entry name" value="BCTRLSENSOR"/>
</dbReference>
<evidence type="ECO:0000256" key="4">
    <source>
        <dbReference type="ARBA" id="ARBA00022777"/>
    </source>
</evidence>
<keyword evidence="7" id="KW-1133">Transmembrane helix</keyword>
<evidence type="ECO:0000256" key="6">
    <source>
        <dbReference type="SAM" id="Coils"/>
    </source>
</evidence>
<evidence type="ECO:0000256" key="2">
    <source>
        <dbReference type="ARBA" id="ARBA00012438"/>
    </source>
</evidence>
<dbReference type="Proteomes" id="UP001165492">
    <property type="component" value="Unassembled WGS sequence"/>
</dbReference>
<dbReference type="EMBL" id="JAJHJB010000015">
    <property type="protein sequence ID" value="MCC5466110.1"/>
    <property type="molecule type" value="Genomic_DNA"/>
</dbReference>